<evidence type="ECO:0000313" key="2">
    <source>
        <dbReference type="EMBL" id="KAL3698398.1"/>
    </source>
</evidence>
<dbReference type="EMBL" id="JBJQOH010000002">
    <property type="protein sequence ID" value="KAL3698398.1"/>
    <property type="molecule type" value="Genomic_DNA"/>
</dbReference>
<gene>
    <name evidence="2" type="ORF">R1sor_012474</name>
</gene>
<evidence type="ECO:0000259" key="1">
    <source>
        <dbReference type="Pfam" id="PF25273"/>
    </source>
</evidence>
<dbReference type="AlphaFoldDB" id="A0ABD3I3W1"/>
<dbReference type="Pfam" id="PF25273">
    <property type="entry name" value="DUF7869"/>
    <property type="match status" value="1"/>
</dbReference>
<evidence type="ECO:0000313" key="3">
    <source>
        <dbReference type="Proteomes" id="UP001633002"/>
    </source>
</evidence>
<name>A0ABD3I3W1_9MARC</name>
<keyword evidence="3" id="KW-1185">Reference proteome</keyword>
<dbReference type="InterPro" id="IPR057191">
    <property type="entry name" value="DUF7869"/>
</dbReference>
<dbReference type="Proteomes" id="UP001633002">
    <property type="component" value="Unassembled WGS sequence"/>
</dbReference>
<sequence>MSGRTVYYTHRELSSTTPNLYLSFIHDAMDHSKTIIPRLTDKVKSLMGQVQPFPLKTGDLGFREPASHELFSALLDEDVFNTTVLRKVAKTYEKFFSTTEEEASSSTRSDSTTRMLPPNLYIQLDNSGKDNKNLPMMAFCSELVARGCCKIVTMSFLMVGHTHEDVDAFFSKVNAAQSGKNIESLPHFLAEVFHAQNSKAYPRVIREVADYKNHVENHVVHISGQSSPVAFRFYMRDNIPSYQVQEDYGGRWVPVHGRSMWRRSDPDSDSDFNVVLPPRQDPIAKGPRSPHPKQGEIQGFIRNYIKYKEEMQENTDPTTEVYAHDKCLVEYWTRISKLLTKGWKEVDGGLLKEGFWPVSDHGTCHISHGYSWDETRVPLTQRQEVEDEIQTREEIFVGQVAERKLANFVPLIDIVSGLMLLLRPSEDFCCQDCLWVAKVMGPVARDEGSVNFNKIPIQWWRPKHPSLKAHEVDRYSQCIQREVPWEIDPAYTGTHWIEADACVYAWKSRAKKYKVLLPRSVQEIALSVLEKITQESVTTLAIQET</sequence>
<feature type="domain" description="DUF7869" evidence="1">
    <location>
        <begin position="111"/>
        <end position="238"/>
    </location>
</feature>
<reference evidence="2 3" key="1">
    <citation type="submission" date="2024-09" db="EMBL/GenBank/DDBJ databases">
        <title>Chromosome-scale assembly of Riccia sorocarpa.</title>
        <authorList>
            <person name="Paukszto L."/>
        </authorList>
    </citation>
    <scope>NUCLEOTIDE SEQUENCE [LARGE SCALE GENOMIC DNA]</scope>
    <source>
        <strain evidence="2">LP-2024</strain>
        <tissue evidence="2">Aerial parts of the thallus</tissue>
    </source>
</reference>
<dbReference type="PANTHER" id="PTHR33153:SF3">
    <property type="entry name" value="TRAFFICKING PROTEIN PARTICLE COMPLEX SUBUNIT 11 DOMAIN-CONTAINING PROTEIN"/>
    <property type="match status" value="1"/>
</dbReference>
<organism evidence="2 3">
    <name type="scientific">Riccia sorocarpa</name>
    <dbReference type="NCBI Taxonomy" id="122646"/>
    <lineage>
        <taxon>Eukaryota</taxon>
        <taxon>Viridiplantae</taxon>
        <taxon>Streptophyta</taxon>
        <taxon>Embryophyta</taxon>
        <taxon>Marchantiophyta</taxon>
        <taxon>Marchantiopsida</taxon>
        <taxon>Marchantiidae</taxon>
        <taxon>Marchantiales</taxon>
        <taxon>Ricciaceae</taxon>
        <taxon>Riccia</taxon>
    </lineage>
</organism>
<comment type="caution">
    <text evidence="2">The sequence shown here is derived from an EMBL/GenBank/DDBJ whole genome shotgun (WGS) entry which is preliminary data.</text>
</comment>
<accession>A0ABD3I3W1</accession>
<dbReference type="PANTHER" id="PTHR33153">
    <property type="entry name" value="MYND-TYPE DOMAIN-CONTAINING PROTEIN"/>
    <property type="match status" value="1"/>
</dbReference>
<protein>
    <recommendedName>
        <fullName evidence="1">DUF7869 domain-containing protein</fullName>
    </recommendedName>
</protein>
<proteinExistence type="predicted"/>